<keyword evidence="9" id="KW-1185">Reference proteome</keyword>
<sequence length="153" mass="15790">MRAGAVGTRTSATVTGAGLVSRCAAALVDVALVAAASALAGIVLSGIRYTVDGPPFALPPLPGWALGVGHSVLVLIYLTASWTLTGRTPGQLVLGLRVVTAAARPPGPLRALVRALVCVVFPIGVLWLLVSRRTLAVHDVVARTVLVYDPPRW</sequence>
<keyword evidence="2" id="KW-1003">Cell membrane</keyword>
<evidence type="ECO:0000256" key="5">
    <source>
        <dbReference type="ARBA" id="ARBA00023136"/>
    </source>
</evidence>
<evidence type="ECO:0000256" key="2">
    <source>
        <dbReference type="ARBA" id="ARBA00022475"/>
    </source>
</evidence>
<evidence type="ECO:0000256" key="1">
    <source>
        <dbReference type="ARBA" id="ARBA00004651"/>
    </source>
</evidence>
<proteinExistence type="predicted"/>
<dbReference type="GO" id="GO:0005886">
    <property type="term" value="C:plasma membrane"/>
    <property type="evidence" value="ECO:0007669"/>
    <property type="project" value="UniProtKB-SubCell"/>
</dbReference>
<feature type="domain" description="RDD" evidence="7">
    <location>
        <begin position="17"/>
        <end position="142"/>
    </location>
</feature>
<reference evidence="8 9" key="1">
    <citation type="submission" date="2019-02" db="EMBL/GenBank/DDBJ databases">
        <title>Draft genome sequences of novel Actinobacteria.</title>
        <authorList>
            <person name="Sahin N."/>
            <person name="Ay H."/>
            <person name="Saygin H."/>
        </authorList>
    </citation>
    <scope>NUCLEOTIDE SEQUENCE [LARGE SCALE GENOMIC DNA]</scope>
    <source>
        <strain evidence="8 9">KC603</strain>
    </source>
</reference>
<dbReference type="InterPro" id="IPR010432">
    <property type="entry name" value="RDD"/>
</dbReference>
<dbReference type="EMBL" id="SMKL01000054">
    <property type="protein sequence ID" value="TDC48562.1"/>
    <property type="molecule type" value="Genomic_DNA"/>
</dbReference>
<name>A0A4R4RJ01_9ACTN</name>
<evidence type="ECO:0000256" key="3">
    <source>
        <dbReference type="ARBA" id="ARBA00022692"/>
    </source>
</evidence>
<dbReference type="Proteomes" id="UP000295621">
    <property type="component" value="Unassembled WGS sequence"/>
</dbReference>
<evidence type="ECO:0000256" key="4">
    <source>
        <dbReference type="ARBA" id="ARBA00022989"/>
    </source>
</evidence>
<comment type="subcellular location">
    <subcellularLocation>
        <location evidence="1">Cell membrane</location>
        <topology evidence="1">Multi-pass membrane protein</topology>
    </subcellularLocation>
</comment>
<feature type="transmembrane region" description="Helical" evidence="6">
    <location>
        <begin position="111"/>
        <end position="130"/>
    </location>
</feature>
<feature type="transmembrane region" description="Helical" evidence="6">
    <location>
        <begin position="30"/>
        <end position="51"/>
    </location>
</feature>
<gene>
    <name evidence="8" type="ORF">E1212_20880</name>
</gene>
<evidence type="ECO:0000256" key="6">
    <source>
        <dbReference type="SAM" id="Phobius"/>
    </source>
</evidence>
<evidence type="ECO:0000259" key="7">
    <source>
        <dbReference type="Pfam" id="PF06271"/>
    </source>
</evidence>
<keyword evidence="5 6" id="KW-0472">Membrane</keyword>
<keyword evidence="3 6" id="KW-0812">Transmembrane</keyword>
<comment type="caution">
    <text evidence="8">The sequence shown here is derived from an EMBL/GenBank/DDBJ whole genome shotgun (WGS) entry which is preliminary data.</text>
</comment>
<dbReference type="PANTHER" id="PTHR36115">
    <property type="entry name" value="PROLINE-RICH ANTIGEN HOMOLOG-RELATED"/>
    <property type="match status" value="1"/>
</dbReference>
<organism evidence="8 9">
    <name type="scientific">Jiangella ureilytica</name>
    <dbReference type="NCBI Taxonomy" id="2530374"/>
    <lineage>
        <taxon>Bacteria</taxon>
        <taxon>Bacillati</taxon>
        <taxon>Actinomycetota</taxon>
        <taxon>Actinomycetes</taxon>
        <taxon>Jiangellales</taxon>
        <taxon>Jiangellaceae</taxon>
        <taxon>Jiangella</taxon>
    </lineage>
</organism>
<dbReference type="OrthoDB" id="5245023at2"/>
<feature type="transmembrane region" description="Helical" evidence="6">
    <location>
        <begin position="63"/>
        <end position="84"/>
    </location>
</feature>
<dbReference type="Pfam" id="PF06271">
    <property type="entry name" value="RDD"/>
    <property type="match status" value="1"/>
</dbReference>
<keyword evidence="4 6" id="KW-1133">Transmembrane helix</keyword>
<protein>
    <submittedName>
        <fullName evidence="8">RDD family protein</fullName>
    </submittedName>
</protein>
<dbReference type="InterPro" id="IPR051791">
    <property type="entry name" value="Pra-immunoreactive"/>
</dbReference>
<dbReference type="AlphaFoldDB" id="A0A4R4RJ01"/>
<evidence type="ECO:0000313" key="8">
    <source>
        <dbReference type="EMBL" id="TDC48562.1"/>
    </source>
</evidence>
<dbReference type="PANTHER" id="PTHR36115:SF6">
    <property type="entry name" value="PROLINE-RICH ANTIGEN HOMOLOG"/>
    <property type="match status" value="1"/>
</dbReference>
<evidence type="ECO:0000313" key="9">
    <source>
        <dbReference type="Proteomes" id="UP000295621"/>
    </source>
</evidence>
<accession>A0A4R4RJ01</accession>